<protein>
    <recommendedName>
        <fullName evidence="9">28S ribosomal protein S24, mitochondrial</fullName>
    </recommendedName>
</protein>
<gene>
    <name evidence="7" type="ORF">O3M35_009726</name>
</gene>
<evidence type="ECO:0000256" key="3">
    <source>
        <dbReference type="ARBA" id="ARBA00022946"/>
    </source>
</evidence>
<evidence type="ECO:0000256" key="4">
    <source>
        <dbReference type="ARBA" id="ARBA00022980"/>
    </source>
</evidence>
<organism evidence="7 8">
    <name type="scientific">Rhynocoris fuscipes</name>
    <dbReference type="NCBI Taxonomy" id="488301"/>
    <lineage>
        <taxon>Eukaryota</taxon>
        <taxon>Metazoa</taxon>
        <taxon>Ecdysozoa</taxon>
        <taxon>Arthropoda</taxon>
        <taxon>Hexapoda</taxon>
        <taxon>Insecta</taxon>
        <taxon>Pterygota</taxon>
        <taxon>Neoptera</taxon>
        <taxon>Paraneoptera</taxon>
        <taxon>Hemiptera</taxon>
        <taxon>Heteroptera</taxon>
        <taxon>Panheteroptera</taxon>
        <taxon>Cimicomorpha</taxon>
        <taxon>Reduviidae</taxon>
        <taxon>Harpactorinae</taxon>
        <taxon>Harpactorini</taxon>
        <taxon>Rhynocoris</taxon>
    </lineage>
</organism>
<dbReference type="GO" id="GO:1990904">
    <property type="term" value="C:ribonucleoprotein complex"/>
    <property type="evidence" value="ECO:0007669"/>
    <property type="project" value="UniProtKB-KW"/>
</dbReference>
<evidence type="ECO:0000256" key="6">
    <source>
        <dbReference type="ARBA" id="ARBA00023274"/>
    </source>
</evidence>
<keyword evidence="6" id="KW-0687">Ribonucleoprotein</keyword>
<evidence type="ECO:0000313" key="7">
    <source>
        <dbReference type="EMBL" id="KAK9505740.1"/>
    </source>
</evidence>
<comment type="caution">
    <text evidence="7">The sequence shown here is derived from an EMBL/GenBank/DDBJ whole genome shotgun (WGS) entry which is preliminary data.</text>
</comment>
<keyword evidence="4" id="KW-0689">Ribosomal protein</keyword>
<evidence type="ECO:0000313" key="8">
    <source>
        <dbReference type="Proteomes" id="UP001461498"/>
    </source>
</evidence>
<dbReference type="GO" id="GO:0006412">
    <property type="term" value="P:translation"/>
    <property type="evidence" value="ECO:0007669"/>
    <property type="project" value="TreeGrafter"/>
</dbReference>
<comment type="similarity">
    <text evidence="2">Belongs to the universal ribosomal protein uS3 family.</text>
</comment>
<dbReference type="InterPro" id="IPR026146">
    <property type="entry name" value="Ribosomal_uS3m"/>
</dbReference>
<accession>A0AAW1DBJ5</accession>
<evidence type="ECO:0000256" key="1">
    <source>
        <dbReference type="ARBA" id="ARBA00004173"/>
    </source>
</evidence>
<keyword evidence="8" id="KW-1185">Reference proteome</keyword>
<name>A0AAW1DBJ5_9HEMI</name>
<dbReference type="GO" id="GO:0005840">
    <property type="term" value="C:ribosome"/>
    <property type="evidence" value="ECO:0007669"/>
    <property type="project" value="UniProtKB-KW"/>
</dbReference>
<evidence type="ECO:0008006" key="9">
    <source>
        <dbReference type="Google" id="ProtNLM"/>
    </source>
</evidence>
<evidence type="ECO:0000256" key="5">
    <source>
        <dbReference type="ARBA" id="ARBA00023128"/>
    </source>
</evidence>
<dbReference type="GO" id="GO:0005739">
    <property type="term" value="C:mitochondrion"/>
    <property type="evidence" value="ECO:0007669"/>
    <property type="project" value="UniProtKB-SubCell"/>
</dbReference>
<reference evidence="7 8" key="1">
    <citation type="submission" date="2022-12" db="EMBL/GenBank/DDBJ databases">
        <title>Chromosome-level genome assembly of true bugs.</title>
        <authorList>
            <person name="Ma L."/>
            <person name="Li H."/>
        </authorList>
    </citation>
    <scope>NUCLEOTIDE SEQUENCE [LARGE SCALE GENOMIC DNA]</scope>
    <source>
        <strain evidence="7">Lab_2022b</strain>
    </source>
</reference>
<sequence>MALLKINSLFKNVTPIFESSFALNARGLHTTSICEKKQAARYKRSIKGDKPLTYEMAYPPHRIAHFKAWNSWNTSNILDGVRPAETVFEDLFIRKFLNGTWHKLFLSEIIIKRQHNLIRIAGIVLQSIPPRKFYFLIGYTEELLSYWLQCPVKMELQTTSNRSDVTFKYV</sequence>
<keyword evidence="5" id="KW-0496">Mitochondrion</keyword>
<proteinExistence type="inferred from homology"/>
<evidence type="ECO:0000256" key="2">
    <source>
        <dbReference type="ARBA" id="ARBA00010761"/>
    </source>
</evidence>
<comment type="subcellular location">
    <subcellularLocation>
        <location evidence="1">Mitochondrion</location>
    </subcellularLocation>
</comment>
<dbReference type="Pfam" id="PF14955">
    <property type="entry name" value="MRP-S24"/>
    <property type="match status" value="1"/>
</dbReference>
<dbReference type="AlphaFoldDB" id="A0AAW1DBJ5"/>
<dbReference type="Proteomes" id="UP001461498">
    <property type="component" value="Unassembled WGS sequence"/>
</dbReference>
<keyword evidence="3" id="KW-0809">Transit peptide</keyword>
<dbReference type="EMBL" id="JAPXFL010000006">
    <property type="protein sequence ID" value="KAK9505740.1"/>
    <property type="molecule type" value="Genomic_DNA"/>
</dbReference>
<dbReference type="PANTHER" id="PTHR21244:SF1">
    <property type="entry name" value="SMALL RIBOSOMAL SUBUNIT PROTEIN US3M"/>
    <property type="match status" value="1"/>
</dbReference>
<dbReference type="PANTHER" id="PTHR21244">
    <property type="entry name" value="MITOCHONDRIAL 28S RIBOSOMAL PROTEIN S24"/>
    <property type="match status" value="1"/>
</dbReference>